<organism evidence="8">
    <name type="scientific">Leviviridae sp</name>
    <dbReference type="NCBI Taxonomy" id="2027243"/>
    <lineage>
        <taxon>Viruses</taxon>
        <taxon>Riboviria</taxon>
        <taxon>Orthornavirae</taxon>
        <taxon>Lenarviricota</taxon>
        <taxon>Leviviricetes</taxon>
        <taxon>Norzivirales</taxon>
        <taxon>Fiersviridae</taxon>
    </lineage>
</organism>
<dbReference type="EMBL" id="MN034771">
    <property type="protein sequence ID" value="QDH89358.1"/>
    <property type="molecule type" value="Genomic_RNA"/>
</dbReference>
<evidence type="ECO:0008006" key="9">
    <source>
        <dbReference type="Google" id="ProtNLM"/>
    </source>
</evidence>
<dbReference type="GO" id="GO:0039666">
    <property type="term" value="P:virion attachment to host cell pilus"/>
    <property type="evidence" value="ECO:0007669"/>
    <property type="project" value="UniProtKB-KW"/>
</dbReference>
<dbReference type="InterPro" id="IPR005563">
    <property type="entry name" value="A_protein"/>
</dbReference>
<keyword evidence="3" id="KW-1161">Viral attachment to host cell</keyword>
<sequence length="218" mass="24742">MITTSLRQLTEADDHRIKVLRASAQAPAVRDPAYNGPGTWTVTGANTVDRKTDWYKKSDAMIMFRLGYKQDVRAPAQSMQRLVELSGLSLERIVPTLWELTPYSFLADYFLNIGNILDAAFTSLDGVVWSNNTTIQTTVLRLTGSWRVRVNTANPRYINEHFSSDNDEREFKRKTIVRTPVAPSSLLSIPLTFSIPGIDSTRWINMAALLHQHTRVRF</sequence>
<evidence type="ECO:0000256" key="1">
    <source>
        <dbReference type="ARBA" id="ARBA00004328"/>
    </source>
</evidence>
<dbReference type="Pfam" id="PF03863">
    <property type="entry name" value="Phage_mat-A"/>
    <property type="match status" value="1"/>
</dbReference>
<comment type="similarity">
    <text evidence="7">Belongs to the Leviviricetes maturation protein family.</text>
</comment>
<evidence type="ECO:0000256" key="2">
    <source>
        <dbReference type="ARBA" id="ARBA00022581"/>
    </source>
</evidence>
<reference evidence="8" key="1">
    <citation type="submission" date="2019-05" db="EMBL/GenBank/DDBJ databases">
        <title>Metatranscriptomic reconstruction reveals RNA viruses with the potential to shape carbon cycling in soil.</title>
        <authorList>
            <person name="Starr E.P."/>
            <person name="Nuccio E."/>
            <person name="Pett-Ridge J."/>
            <person name="Banfield J.F."/>
            <person name="Firestone M.K."/>
        </authorList>
    </citation>
    <scope>NUCLEOTIDE SEQUENCE</scope>
    <source>
        <strain evidence="8">H3_Bulk_Litter_17_scaffold_2403</strain>
    </source>
</reference>
<keyword evidence="6" id="KW-1160">Virus entry into host cell</keyword>
<evidence type="ECO:0000256" key="6">
    <source>
        <dbReference type="ARBA" id="ARBA00023296"/>
    </source>
</evidence>
<dbReference type="GO" id="GO:0044423">
    <property type="term" value="C:virion component"/>
    <property type="evidence" value="ECO:0007669"/>
    <property type="project" value="UniProtKB-KW"/>
</dbReference>
<evidence type="ECO:0000256" key="7">
    <source>
        <dbReference type="ARBA" id="ARBA00035110"/>
    </source>
</evidence>
<evidence type="ECO:0000256" key="5">
    <source>
        <dbReference type="ARBA" id="ARBA00023104"/>
    </source>
</evidence>
<accession>A0A514D6U7</accession>
<comment type="subcellular location">
    <subcellularLocation>
        <location evidence="1">Virion</location>
    </subcellularLocation>
</comment>
<evidence type="ECO:0000313" key="8">
    <source>
        <dbReference type="EMBL" id="QDH89358.1"/>
    </source>
</evidence>
<evidence type="ECO:0000256" key="4">
    <source>
        <dbReference type="ARBA" id="ARBA00022844"/>
    </source>
</evidence>
<name>A0A514D6U7_9VIRU</name>
<proteinExistence type="inferred from homology"/>
<keyword evidence="2" id="KW-0945">Host-virus interaction</keyword>
<evidence type="ECO:0000256" key="3">
    <source>
        <dbReference type="ARBA" id="ARBA00022804"/>
    </source>
</evidence>
<keyword evidence="5" id="KW-1175">Viral attachment to host cell pilus</keyword>
<keyword evidence="4" id="KW-0946">Virion</keyword>
<gene>
    <name evidence="8" type="ORF">H3BulkLitter172403_000004</name>
</gene>
<protein>
    <recommendedName>
        <fullName evidence="9">Maturation</fullName>
    </recommendedName>
</protein>